<evidence type="ECO:0000259" key="16">
    <source>
        <dbReference type="PROSITE" id="PS50885"/>
    </source>
</evidence>
<dbReference type="GO" id="GO:0000155">
    <property type="term" value="F:phosphorelay sensor kinase activity"/>
    <property type="evidence" value="ECO:0007669"/>
    <property type="project" value="InterPro"/>
</dbReference>
<comment type="catalytic activity">
    <reaction evidence="1">
        <text>ATP + protein L-histidine = ADP + protein N-phospho-L-histidine.</text>
        <dbReference type="EC" id="2.7.13.3"/>
    </reaction>
</comment>
<evidence type="ECO:0000259" key="15">
    <source>
        <dbReference type="PROSITE" id="PS50109"/>
    </source>
</evidence>
<dbReference type="RefSeq" id="WP_271012158.1">
    <property type="nucleotide sequence ID" value="NZ_JAQIFT010000040.1"/>
</dbReference>
<dbReference type="Proteomes" id="UP001169242">
    <property type="component" value="Unassembled WGS sequence"/>
</dbReference>
<dbReference type="SUPFAM" id="SSF55874">
    <property type="entry name" value="ATPase domain of HSP90 chaperone/DNA topoisomerase II/histidine kinase"/>
    <property type="match status" value="1"/>
</dbReference>
<protein>
    <recommendedName>
        <fullName evidence="3">histidine kinase</fullName>
        <ecNumber evidence="3">2.7.13.3</ecNumber>
    </recommendedName>
</protein>
<keyword evidence="18" id="KW-1185">Reference proteome</keyword>
<feature type="domain" description="HAMP" evidence="16">
    <location>
        <begin position="87"/>
        <end position="139"/>
    </location>
</feature>
<evidence type="ECO:0000256" key="2">
    <source>
        <dbReference type="ARBA" id="ARBA00004651"/>
    </source>
</evidence>
<dbReference type="PANTHER" id="PTHR34220">
    <property type="entry name" value="SENSOR HISTIDINE KINASE YPDA"/>
    <property type="match status" value="1"/>
</dbReference>
<dbReference type="InterPro" id="IPR010559">
    <property type="entry name" value="Sig_transdc_His_kin_internal"/>
</dbReference>
<evidence type="ECO:0000256" key="3">
    <source>
        <dbReference type="ARBA" id="ARBA00012438"/>
    </source>
</evidence>
<dbReference type="PROSITE" id="PS50109">
    <property type="entry name" value="HIS_KIN"/>
    <property type="match status" value="1"/>
</dbReference>
<keyword evidence="7 14" id="KW-0812">Transmembrane</keyword>
<evidence type="ECO:0000256" key="13">
    <source>
        <dbReference type="ARBA" id="ARBA00023136"/>
    </source>
</evidence>
<evidence type="ECO:0000256" key="14">
    <source>
        <dbReference type="SAM" id="Phobius"/>
    </source>
</evidence>
<keyword evidence="12" id="KW-0902">Two-component regulatory system</keyword>
<reference evidence="17" key="1">
    <citation type="journal article" date="2023" name="Int. J. Syst. Evol. Microbiol.">
        <title>&lt;i&gt;Holtiella tumoricola&lt;/i&gt; gen. nov. sp. nov., isolated from a human clinical sample.</title>
        <authorList>
            <person name="Allen-Vercoe E."/>
            <person name="Daigneault M.C."/>
            <person name="Vancuren S.J."/>
            <person name="Cochrane K."/>
            <person name="O'Neal L.L."/>
            <person name="Sankaranarayanan K."/>
            <person name="Lawson P.A."/>
        </authorList>
    </citation>
    <scope>NUCLEOTIDE SEQUENCE</scope>
    <source>
        <strain evidence="17">CC70A</strain>
    </source>
</reference>
<dbReference type="PANTHER" id="PTHR34220:SF11">
    <property type="entry name" value="SENSOR PROTEIN KINASE HPTS"/>
    <property type="match status" value="1"/>
</dbReference>
<evidence type="ECO:0000256" key="12">
    <source>
        <dbReference type="ARBA" id="ARBA00023012"/>
    </source>
</evidence>
<dbReference type="InterPro" id="IPR005467">
    <property type="entry name" value="His_kinase_dom"/>
</dbReference>
<keyword evidence="5" id="KW-0597">Phosphoprotein</keyword>
<evidence type="ECO:0000256" key="4">
    <source>
        <dbReference type="ARBA" id="ARBA00022475"/>
    </source>
</evidence>
<dbReference type="InterPro" id="IPR003660">
    <property type="entry name" value="HAMP_dom"/>
</dbReference>
<evidence type="ECO:0000256" key="6">
    <source>
        <dbReference type="ARBA" id="ARBA00022679"/>
    </source>
</evidence>
<dbReference type="Pfam" id="PF00672">
    <property type="entry name" value="HAMP"/>
    <property type="match status" value="1"/>
</dbReference>
<dbReference type="PROSITE" id="PS50885">
    <property type="entry name" value="HAMP"/>
    <property type="match status" value="1"/>
</dbReference>
<keyword evidence="6" id="KW-0808">Transferase</keyword>
<feature type="transmembrane region" description="Helical" evidence="14">
    <location>
        <begin position="66"/>
        <end position="90"/>
    </location>
</feature>
<comment type="caution">
    <text evidence="17">The sequence shown here is derived from an EMBL/GenBank/DDBJ whole genome shotgun (WGS) entry which is preliminary data.</text>
</comment>
<evidence type="ECO:0000256" key="7">
    <source>
        <dbReference type="ARBA" id="ARBA00022692"/>
    </source>
</evidence>
<evidence type="ECO:0000256" key="8">
    <source>
        <dbReference type="ARBA" id="ARBA00022741"/>
    </source>
</evidence>
<name>A0AA42J155_9FIRM</name>
<keyword evidence="9 17" id="KW-0418">Kinase</keyword>
<comment type="subcellular location">
    <subcellularLocation>
        <location evidence="2">Cell membrane</location>
        <topology evidence="2">Multi-pass membrane protein</topology>
    </subcellularLocation>
</comment>
<keyword evidence="11 14" id="KW-1133">Transmembrane helix</keyword>
<evidence type="ECO:0000256" key="10">
    <source>
        <dbReference type="ARBA" id="ARBA00022840"/>
    </source>
</evidence>
<dbReference type="SMART" id="SM00387">
    <property type="entry name" value="HATPase_c"/>
    <property type="match status" value="1"/>
</dbReference>
<evidence type="ECO:0000256" key="1">
    <source>
        <dbReference type="ARBA" id="ARBA00000085"/>
    </source>
</evidence>
<dbReference type="InterPro" id="IPR050640">
    <property type="entry name" value="Bact_2-comp_sensor_kinase"/>
</dbReference>
<organism evidence="17 18">
    <name type="scientific">Holtiella tumoricola</name>
    <dbReference type="NCBI Taxonomy" id="3018743"/>
    <lineage>
        <taxon>Bacteria</taxon>
        <taxon>Bacillati</taxon>
        <taxon>Bacillota</taxon>
        <taxon>Clostridia</taxon>
        <taxon>Lachnospirales</taxon>
        <taxon>Cellulosilyticaceae</taxon>
        <taxon>Holtiella</taxon>
    </lineage>
</organism>
<keyword evidence="8" id="KW-0547">Nucleotide-binding</keyword>
<dbReference type="EMBL" id="JAQIFT010000040">
    <property type="protein sequence ID" value="MDA3731836.1"/>
    <property type="molecule type" value="Genomic_DNA"/>
</dbReference>
<dbReference type="Gene3D" id="3.30.565.10">
    <property type="entry name" value="Histidine kinase-like ATPase, C-terminal domain"/>
    <property type="match status" value="1"/>
</dbReference>
<dbReference type="EC" id="2.7.13.3" evidence="3"/>
<evidence type="ECO:0000256" key="5">
    <source>
        <dbReference type="ARBA" id="ARBA00022553"/>
    </source>
</evidence>
<keyword evidence="13 14" id="KW-0472">Membrane</keyword>
<dbReference type="SMART" id="SM00304">
    <property type="entry name" value="HAMP"/>
    <property type="match status" value="1"/>
</dbReference>
<keyword evidence="10" id="KW-0067">ATP-binding</keyword>
<dbReference type="GO" id="GO:0005524">
    <property type="term" value="F:ATP binding"/>
    <property type="evidence" value="ECO:0007669"/>
    <property type="project" value="UniProtKB-KW"/>
</dbReference>
<dbReference type="InterPro" id="IPR036890">
    <property type="entry name" value="HATPase_C_sf"/>
</dbReference>
<evidence type="ECO:0000256" key="9">
    <source>
        <dbReference type="ARBA" id="ARBA00022777"/>
    </source>
</evidence>
<dbReference type="SUPFAM" id="SSF158472">
    <property type="entry name" value="HAMP domain-like"/>
    <property type="match status" value="1"/>
</dbReference>
<dbReference type="Pfam" id="PF02518">
    <property type="entry name" value="HATPase_c"/>
    <property type="match status" value="1"/>
</dbReference>
<keyword evidence="4" id="KW-1003">Cell membrane</keyword>
<dbReference type="Pfam" id="PF06580">
    <property type="entry name" value="His_kinase"/>
    <property type="match status" value="1"/>
</dbReference>
<dbReference type="AlphaFoldDB" id="A0AA42J155"/>
<gene>
    <name evidence="17" type="ORF">PBV87_10135</name>
</gene>
<accession>A0AA42J155</accession>
<sequence>MWKKIGNMSLKNKLIWGFLALGTIPSLFSGAIIYNEMNTIIEMILSTLTPDDAQQVHLQLQKIDTLYIKMNLIIITLSICFSIGVSYNFIQGIRKLISHFQRVRQGEFNFEVEVEKEDEIGSLTQSFKEMKEELSHLIDKTYKLEISEKNAQLKALQAQISPHFLYNALDMINWALIENGDIEMSHIVIALSDILRYSIDDTKKQVKVREELQQIQNYLLVQKSRFEERLNYKIQIQPDILENEIPKLLLQPIVENAVIHGVENRQKEGFVRISGRAEDDKLIFEIKDNGLGIKPERLEKLRQKIAIADKIVDGNEKVHIGLANVNQRIQLTYGEKSSMEIKSKVDEGTTICIILERRDDLDENLDNR</sequence>
<evidence type="ECO:0000256" key="11">
    <source>
        <dbReference type="ARBA" id="ARBA00022989"/>
    </source>
</evidence>
<evidence type="ECO:0000313" key="17">
    <source>
        <dbReference type="EMBL" id="MDA3731836.1"/>
    </source>
</evidence>
<evidence type="ECO:0000313" key="18">
    <source>
        <dbReference type="Proteomes" id="UP001169242"/>
    </source>
</evidence>
<dbReference type="GO" id="GO:0005886">
    <property type="term" value="C:plasma membrane"/>
    <property type="evidence" value="ECO:0007669"/>
    <property type="project" value="UniProtKB-SubCell"/>
</dbReference>
<proteinExistence type="predicted"/>
<feature type="domain" description="Histidine kinase" evidence="15">
    <location>
        <begin position="191"/>
        <end position="359"/>
    </location>
</feature>
<dbReference type="InterPro" id="IPR003594">
    <property type="entry name" value="HATPase_dom"/>
</dbReference>
<dbReference type="CDD" id="cd06225">
    <property type="entry name" value="HAMP"/>
    <property type="match status" value="1"/>
</dbReference>
<dbReference type="Gene3D" id="6.10.340.10">
    <property type="match status" value="1"/>
</dbReference>